<dbReference type="Proteomes" id="UP000193240">
    <property type="component" value="Unassembled WGS sequence"/>
</dbReference>
<organism evidence="1 2">
    <name type="scientific">Epicoccum nigrum</name>
    <name type="common">Soil fungus</name>
    <name type="synonym">Epicoccum purpurascens</name>
    <dbReference type="NCBI Taxonomy" id="105696"/>
    <lineage>
        <taxon>Eukaryota</taxon>
        <taxon>Fungi</taxon>
        <taxon>Dikarya</taxon>
        <taxon>Ascomycota</taxon>
        <taxon>Pezizomycotina</taxon>
        <taxon>Dothideomycetes</taxon>
        <taxon>Pleosporomycetidae</taxon>
        <taxon>Pleosporales</taxon>
        <taxon>Pleosporineae</taxon>
        <taxon>Didymellaceae</taxon>
        <taxon>Epicoccum</taxon>
    </lineage>
</organism>
<protein>
    <submittedName>
        <fullName evidence="1">Uncharacterized protein</fullName>
    </submittedName>
</protein>
<gene>
    <name evidence="1" type="ORF">B5807_07663</name>
</gene>
<proteinExistence type="predicted"/>
<reference evidence="1 2" key="1">
    <citation type="journal article" date="2017" name="Genome Announc.">
        <title>Genome sequence of the saprophytic ascomycete Epicoccum nigrum ICMP 19927 strain isolated from New Zealand.</title>
        <authorList>
            <person name="Fokin M."/>
            <person name="Fleetwood D."/>
            <person name="Weir B.S."/>
            <person name="Villas-Boas S.G."/>
        </authorList>
    </citation>
    <scope>NUCLEOTIDE SEQUENCE [LARGE SCALE GENOMIC DNA]</scope>
    <source>
        <strain evidence="1 2">ICMP 19927</strain>
    </source>
</reference>
<keyword evidence="2" id="KW-1185">Reference proteome</keyword>
<dbReference type="EMBL" id="KZ107846">
    <property type="protein sequence ID" value="OSS48412.1"/>
    <property type="molecule type" value="Genomic_DNA"/>
</dbReference>
<evidence type="ECO:0000313" key="1">
    <source>
        <dbReference type="EMBL" id="OSS48412.1"/>
    </source>
</evidence>
<dbReference type="AlphaFoldDB" id="A0A1Y2LXL7"/>
<dbReference type="InParanoid" id="A0A1Y2LXL7"/>
<name>A0A1Y2LXL7_EPING</name>
<evidence type="ECO:0000313" key="2">
    <source>
        <dbReference type="Proteomes" id="UP000193240"/>
    </source>
</evidence>
<sequence length="231" mass="27166">MEASIPHRFVYGGDDIITSAMNAAKEMWPQLENSGKRFLDQQKWVHAKVEKVIAVEAAKIGRTATLHARSETPSMSENSLPKQYRDFNFQKRLVCPKQQEQDGDPENTRSEDGCVVSLHHSDHDWYHRWEQQFFDFQTPYSENHQLAVLTAWILQHRFDTKYPPPADLIYNMKYFGGAYAQDDPRKVFEFYEWNAWFANDLRPCGYRQEEGHWLTTSINEYSLKTFQGLSF</sequence>
<accession>A0A1Y2LXL7</accession>